<dbReference type="InterPro" id="IPR050109">
    <property type="entry name" value="HTH-type_TetR-like_transc_reg"/>
</dbReference>
<keyword evidence="8" id="KW-1185">Reference proteome</keyword>
<name>A0ABV8LYM8_9ACTN</name>
<dbReference type="Gene3D" id="1.10.357.10">
    <property type="entry name" value="Tetracycline Repressor, domain 2"/>
    <property type="match status" value="1"/>
</dbReference>
<dbReference type="SUPFAM" id="SSF48498">
    <property type="entry name" value="Tetracyclin repressor-like, C-terminal domain"/>
    <property type="match status" value="1"/>
</dbReference>
<dbReference type="InterPro" id="IPR036271">
    <property type="entry name" value="Tet_transcr_reg_TetR-rel_C_sf"/>
</dbReference>
<comment type="caution">
    <text evidence="7">The sequence shown here is derived from an EMBL/GenBank/DDBJ whole genome shotgun (WGS) entry which is preliminary data.</text>
</comment>
<evidence type="ECO:0000256" key="5">
    <source>
        <dbReference type="PROSITE-ProRule" id="PRU00335"/>
    </source>
</evidence>
<dbReference type="SUPFAM" id="SSF46689">
    <property type="entry name" value="Homeodomain-like"/>
    <property type="match status" value="1"/>
</dbReference>
<evidence type="ECO:0000259" key="6">
    <source>
        <dbReference type="PROSITE" id="PS50977"/>
    </source>
</evidence>
<dbReference type="EMBL" id="JBHSAY010000027">
    <property type="protein sequence ID" value="MFC4135895.1"/>
    <property type="molecule type" value="Genomic_DNA"/>
</dbReference>
<dbReference type="Pfam" id="PF02909">
    <property type="entry name" value="TetR_C_1"/>
    <property type="match status" value="1"/>
</dbReference>
<dbReference type="Proteomes" id="UP001595816">
    <property type="component" value="Unassembled WGS sequence"/>
</dbReference>
<evidence type="ECO:0000256" key="3">
    <source>
        <dbReference type="ARBA" id="ARBA00023125"/>
    </source>
</evidence>
<dbReference type="PRINTS" id="PR00400">
    <property type="entry name" value="TETREPRESSOR"/>
</dbReference>
<dbReference type="InterPro" id="IPR001647">
    <property type="entry name" value="HTH_TetR"/>
</dbReference>
<dbReference type="RefSeq" id="WP_253754253.1">
    <property type="nucleotide sequence ID" value="NZ_JAMZDZ010000001.1"/>
</dbReference>
<evidence type="ECO:0000256" key="2">
    <source>
        <dbReference type="ARBA" id="ARBA00023015"/>
    </source>
</evidence>
<feature type="domain" description="HTH tetR-type" evidence="6">
    <location>
        <begin position="1"/>
        <end position="60"/>
    </location>
</feature>
<evidence type="ECO:0000256" key="4">
    <source>
        <dbReference type="ARBA" id="ARBA00023163"/>
    </source>
</evidence>
<reference evidence="8" key="1">
    <citation type="journal article" date="2019" name="Int. J. Syst. Evol. Microbiol.">
        <title>The Global Catalogue of Microorganisms (GCM) 10K type strain sequencing project: providing services to taxonomists for standard genome sequencing and annotation.</title>
        <authorList>
            <consortium name="The Broad Institute Genomics Platform"/>
            <consortium name="The Broad Institute Genome Sequencing Center for Infectious Disease"/>
            <person name="Wu L."/>
            <person name="Ma J."/>
        </authorList>
    </citation>
    <scope>NUCLEOTIDE SEQUENCE [LARGE SCALE GENOMIC DNA]</scope>
    <source>
        <strain evidence="8">CGMCC 4.7289</strain>
    </source>
</reference>
<organism evidence="7 8">
    <name type="scientific">Hamadaea flava</name>
    <dbReference type="NCBI Taxonomy" id="1742688"/>
    <lineage>
        <taxon>Bacteria</taxon>
        <taxon>Bacillati</taxon>
        <taxon>Actinomycetota</taxon>
        <taxon>Actinomycetes</taxon>
        <taxon>Micromonosporales</taxon>
        <taxon>Micromonosporaceae</taxon>
        <taxon>Hamadaea</taxon>
    </lineage>
</organism>
<sequence>MPRDRIIQAAVELVDSGGVEALTFRALAERLGSGTATLYRHMADRAELVGEVVDHILGEIDLTAGNRPDEDWQTALAALCDELFTVLARHQHATPLLAEHVPTGPRAMAFREACLAAMLNAGLAPTTAAISAATLGRYTLGFAMQMHTTGDDRQQISEAFEHADSQRYPSIHALAEHLPVPLHAEFAHGIRMMIRGIAATTAENPSG</sequence>
<dbReference type="InterPro" id="IPR009057">
    <property type="entry name" value="Homeodomain-like_sf"/>
</dbReference>
<dbReference type="InterPro" id="IPR003012">
    <property type="entry name" value="Tet_transcr_reg_TetR"/>
</dbReference>
<evidence type="ECO:0000256" key="1">
    <source>
        <dbReference type="ARBA" id="ARBA00022491"/>
    </source>
</evidence>
<feature type="DNA-binding region" description="H-T-H motif" evidence="5">
    <location>
        <begin position="23"/>
        <end position="42"/>
    </location>
</feature>
<gene>
    <name evidence="7" type="ORF">ACFOZ4_35265</name>
</gene>
<keyword evidence="4" id="KW-0804">Transcription</keyword>
<dbReference type="PANTHER" id="PTHR30055">
    <property type="entry name" value="HTH-TYPE TRANSCRIPTIONAL REGULATOR RUTR"/>
    <property type="match status" value="1"/>
</dbReference>
<keyword evidence="3 5" id="KW-0238">DNA-binding</keyword>
<protein>
    <submittedName>
        <fullName evidence="7">TetR/AcrR family transcriptional regulator</fullName>
    </submittedName>
</protein>
<accession>A0ABV8LYM8</accession>
<dbReference type="PROSITE" id="PS50977">
    <property type="entry name" value="HTH_TETR_2"/>
    <property type="match status" value="1"/>
</dbReference>
<evidence type="ECO:0000313" key="7">
    <source>
        <dbReference type="EMBL" id="MFC4135895.1"/>
    </source>
</evidence>
<evidence type="ECO:0000313" key="8">
    <source>
        <dbReference type="Proteomes" id="UP001595816"/>
    </source>
</evidence>
<keyword evidence="1" id="KW-0678">Repressor</keyword>
<dbReference type="PANTHER" id="PTHR30055:SF151">
    <property type="entry name" value="TRANSCRIPTIONAL REGULATORY PROTEIN"/>
    <property type="match status" value="1"/>
</dbReference>
<dbReference type="InterPro" id="IPR004111">
    <property type="entry name" value="Repressor_TetR_C"/>
</dbReference>
<keyword evidence="2" id="KW-0805">Transcription regulation</keyword>
<proteinExistence type="predicted"/>
<dbReference type="Pfam" id="PF00440">
    <property type="entry name" value="TetR_N"/>
    <property type="match status" value="1"/>
</dbReference>